<feature type="domain" description="Peptidase S8/S53" evidence="8">
    <location>
        <begin position="222"/>
        <end position="474"/>
    </location>
</feature>
<dbReference type="PRINTS" id="PR00723">
    <property type="entry name" value="SUBTILISIN"/>
</dbReference>
<dbReference type="Pfam" id="PF00082">
    <property type="entry name" value="Peptidase_S8"/>
    <property type="match status" value="1"/>
</dbReference>
<feature type="signal peptide" evidence="7">
    <location>
        <begin position="1"/>
        <end position="16"/>
    </location>
</feature>
<evidence type="ECO:0000256" key="1">
    <source>
        <dbReference type="ARBA" id="ARBA00011073"/>
    </source>
</evidence>
<dbReference type="PANTHER" id="PTHR43806">
    <property type="entry name" value="PEPTIDASE S8"/>
    <property type="match status" value="1"/>
</dbReference>
<sequence length="582" mass="62068">MKAAWCLSLLPLLASASPVSVGTIHKDAAPILSSVNSKEVPNSYIVVFKTHVKHTDAAKHHDWVQTLHLSSQDARSELRKRSQLPMASDVFEGLKHTYNIAGALLGYSGHFDDETIEQVRRHPDPVLFTSLVPDPGHVVHTPYTAEHVLLIEDVASLSEQTADHPSLAQVEYIEKDSEVHTLEGDKEAELERNAPWGLARISHRNSLSFGTFNKYLYSADGGEGVDVYIIDTGTNVKHVDFGGRAHWGKTIPSGDADEDGNGHGTHCSGTVAGKKYGVAKKANVYAVKVLRSNGSGTMSDVVKGVEWAAEAHIKAVDDAKKGKKKGFKGSAANMSLGGGKSPTLDQAVNAAVDVGIHFAVAAGNDNADSCNYSPAAAAKAVTVGASTLADERAYFSNFGKCNDIFAPGLNIQSTWIGSDHAINTISGTSMASPHIAGLLAYMLSLQPAKDSAYAVADITPKKLKENLISIATEGVLDNVPSNTKNILAWNGGGSSNYTDIVHKGGYSVKREPSDNTVTITIPSVESVEETLTSVGHELASGSKHLASKVEKLSEKIEDFVTEEMEELIEEFERGLKAHKASA</sequence>
<feature type="domain" description="Inhibitor I9" evidence="9">
    <location>
        <begin position="43"/>
        <end position="124"/>
    </location>
</feature>
<dbReference type="GO" id="GO:0004252">
    <property type="term" value="F:serine-type endopeptidase activity"/>
    <property type="evidence" value="ECO:0007669"/>
    <property type="project" value="UniProtKB-EC"/>
</dbReference>
<dbReference type="Gene3D" id="3.40.50.200">
    <property type="entry name" value="Peptidase S8/S53 domain"/>
    <property type="match status" value="1"/>
</dbReference>
<dbReference type="InterPro" id="IPR023828">
    <property type="entry name" value="Peptidase_S8_Ser-AS"/>
</dbReference>
<evidence type="ECO:0000259" key="9">
    <source>
        <dbReference type="Pfam" id="PF05922"/>
    </source>
</evidence>
<dbReference type="PANTHER" id="PTHR43806:SF11">
    <property type="entry name" value="CEREVISIN-RELATED"/>
    <property type="match status" value="1"/>
</dbReference>
<feature type="active site" description="Charge relay system" evidence="6">
    <location>
        <position position="263"/>
    </location>
</feature>
<dbReference type="Pfam" id="PF05922">
    <property type="entry name" value="Inhibitor_I9"/>
    <property type="match status" value="1"/>
</dbReference>
<dbReference type="InterPro" id="IPR022398">
    <property type="entry name" value="Peptidase_S8_His-AS"/>
</dbReference>
<keyword evidence="3 7" id="KW-0732">Signal</keyword>
<dbReference type="InterPro" id="IPR037045">
    <property type="entry name" value="S8pro/Inhibitor_I9_sf"/>
</dbReference>
<dbReference type="Proteomes" id="UP001172684">
    <property type="component" value="Unassembled WGS sequence"/>
</dbReference>
<name>A0ABQ9NH81_9PEZI</name>
<gene>
    <name evidence="10" type="primary">PRB1</name>
    <name evidence="10" type="ORF">H2201_008193</name>
</gene>
<organism evidence="10 11">
    <name type="scientific">Coniosporium apollinis</name>
    <dbReference type="NCBI Taxonomy" id="61459"/>
    <lineage>
        <taxon>Eukaryota</taxon>
        <taxon>Fungi</taxon>
        <taxon>Dikarya</taxon>
        <taxon>Ascomycota</taxon>
        <taxon>Pezizomycotina</taxon>
        <taxon>Dothideomycetes</taxon>
        <taxon>Dothideomycetes incertae sedis</taxon>
        <taxon>Coniosporium</taxon>
    </lineage>
</organism>
<dbReference type="InterPro" id="IPR015500">
    <property type="entry name" value="Peptidase_S8_subtilisin-rel"/>
</dbReference>
<dbReference type="PROSITE" id="PS51892">
    <property type="entry name" value="SUBTILASE"/>
    <property type="match status" value="1"/>
</dbReference>
<reference evidence="10" key="1">
    <citation type="submission" date="2022-10" db="EMBL/GenBank/DDBJ databases">
        <title>Culturing micro-colonial fungi from biological soil crusts in the Mojave desert and describing Neophaeococcomyces mojavensis, and introducing the new genera and species Taxawa tesnikishii.</title>
        <authorList>
            <person name="Kurbessoian T."/>
            <person name="Stajich J.E."/>
        </authorList>
    </citation>
    <scope>NUCLEOTIDE SEQUENCE</scope>
    <source>
        <strain evidence="10">TK_1</strain>
    </source>
</reference>
<keyword evidence="4 6" id="KW-0378">Hydrolase</keyword>
<dbReference type="EMBL" id="JAPDRL010000101">
    <property type="protein sequence ID" value="KAJ9657398.1"/>
    <property type="molecule type" value="Genomic_DNA"/>
</dbReference>
<dbReference type="SUPFAM" id="SSF52743">
    <property type="entry name" value="Subtilisin-like"/>
    <property type="match status" value="1"/>
</dbReference>
<comment type="similarity">
    <text evidence="1 6">Belongs to the peptidase S8 family.</text>
</comment>
<dbReference type="Gene3D" id="3.30.70.80">
    <property type="entry name" value="Peptidase S8 propeptide/proteinase inhibitor I9"/>
    <property type="match status" value="1"/>
</dbReference>
<feature type="chain" id="PRO_5046222354" evidence="7">
    <location>
        <begin position="17"/>
        <end position="582"/>
    </location>
</feature>
<keyword evidence="2 6" id="KW-0645">Protease</keyword>
<evidence type="ECO:0000313" key="10">
    <source>
        <dbReference type="EMBL" id="KAJ9657398.1"/>
    </source>
</evidence>
<evidence type="ECO:0000256" key="5">
    <source>
        <dbReference type="ARBA" id="ARBA00022825"/>
    </source>
</evidence>
<feature type="active site" description="Charge relay system" evidence="6">
    <location>
        <position position="429"/>
    </location>
</feature>
<dbReference type="PROSITE" id="PS00138">
    <property type="entry name" value="SUBTILASE_SER"/>
    <property type="match status" value="1"/>
</dbReference>
<dbReference type="InterPro" id="IPR034193">
    <property type="entry name" value="PCSK9_ProteinaseK-like"/>
</dbReference>
<dbReference type="InterPro" id="IPR036852">
    <property type="entry name" value="Peptidase_S8/S53_dom_sf"/>
</dbReference>
<dbReference type="EC" id="3.4.21.48" evidence="10"/>
<accession>A0ABQ9NH81</accession>
<evidence type="ECO:0000313" key="11">
    <source>
        <dbReference type="Proteomes" id="UP001172684"/>
    </source>
</evidence>
<proteinExistence type="inferred from homology"/>
<evidence type="ECO:0000256" key="7">
    <source>
        <dbReference type="SAM" id="SignalP"/>
    </source>
</evidence>
<evidence type="ECO:0000256" key="6">
    <source>
        <dbReference type="PROSITE-ProRule" id="PRU01240"/>
    </source>
</evidence>
<keyword evidence="11" id="KW-1185">Reference proteome</keyword>
<protein>
    <submittedName>
        <fullName evidence="10">Proteinase B</fullName>
        <ecNumber evidence="10">3.4.21.48</ecNumber>
    </submittedName>
</protein>
<comment type="caution">
    <text evidence="10">The sequence shown here is derived from an EMBL/GenBank/DDBJ whole genome shotgun (WGS) entry which is preliminary data.</text>
</comment>
<evidence type="ECO:0000256" key="2">
    <source>
        <dbReference type="ARBA" id="ARBA00022670"/>
    </source>
</evidence>
<evidence type="ECO:0000256" key="4">
    <source>
        <dbReference type="ARBA" id="ARBA00022801"/>
    </source>
</evidence>
<dbReference type="PROSITE" id="PS00137">
    <property type="entry name" value="SUBTILASE_HIS"/>
    <property type="match status" value="1"/>
</dbReference>
<evidence type="ECO:0000259" key="8">
    <source>
        <dbReference type="Pfam" id="PF00082"/>
    </source>
</evidence>
<dbReference type="CDD" id="cd04077">
    <property type="entry name" value="Peptidases_S8_PCSK9_ProteinaseK_like"/>
    <property type="match status" value="1"/>
</dbReference>
<feature type="active site" description="Charge relay system" evidence="6">
    <location>
        <position position="231"/>
    </location>
</feature>
<keyword evidence="5 6" id="KW-0720">Serine protease</keyword>
<dbReference type="InterPro" id="IPR050131">
    <property type="entry name" value="Peptidase_S8_subtilisin-like"/>
</dbReference>
<dbReference type="InterPro" id="IPR010259">
    <property type="entry name" value="S8pro/Inhibitor_I9"/>
</dbReference>
<dbReference type="InterPro" id="IPR000209">
    <property type="entry name" value="Peptidase_S8/S53_dom"/>
</dbReference>
<evidence type="ECO:0000256" key="3">
    <source>
        <dbReference type="ARBA" id="ARBA00022729"/>
    </source>
</evidence>